<dbReference type="GO" id="GO:0033557">
    <property type="term" value="C:Slx1-Slx4 complex"/>
    <property type="evidence" value="ECO:0007669"/>
    <property type="project" value="TreeGrafter"/>
</dbReference>
<organism evidence="3 4">
    <name type="scientific">Parascedosporium putredinis</name>
    <dbReference type="NCBI Taxonomy" id="1442378"/>
    <lineage>
        <taxon>Eukaryota</taxon>
        <taxon>Fungi</taxon>
        <taxon>Dikarya</taxon>
        <taxon>Ascomycota</taxon>
        <taxon>Pezizomycotina</taxon>
        <taxon>Sordariomycetes</taxon>
        <taxon>Hypocreomycetidae</taxon>
        <taxon>Microascales</taxon>
        <taxon>Microascaceae</taxon>
        <taxon>Parascedosporium</taxon>
    </lineage>
</organism>
<proteinExistence type="predicted"/>
<dbReference type="InterPro" id="IPR000305">
    <property type="entry name" value="GIY-YIG_endonuc"/>
</dbReference>
<dbReference type="GO" id="GO:0017108">
    <property type="term" value="F:5'-flap endonuclease activity"/>
    <property type="evidence" value="ECO:0007669"/>
    <property type="project" value="TreeGrafter"/>
</dbReference>
<sequence length="253" mass="27716">MSALVKPIPALYTVYILRSSVRHASLYIGSTPNPPRRLKQHNGEVKGGAARTSRPSLRPWEMVAIVSGFPGMLAALKFEKKNGQPKRPRQSLTSVLSNLHLLLGVPSFVRWPLTLHFFHKDAHKAWKAWLAESNDLVPTNLVIETDFGPSTATSAPEPVGGESWGIHALAVNYKPLRNYVEKTNSIFSFEREGIACTADKICPPAKGFTPSVLITTAKPWAISRAGATIFCLERALKTQWSLSKANVPPARGS</sequence>
<name>A0A9P1H2J5_9PEZI</name>
<dbReference type="OrthoDB" id="24645at2759"/>
<gene>
    <name evidence="3" type="ORF">PPNO1_LOCUS4487</name>
</gene>
<dbReference type="Gene3D" id="3.40.1440.10">
    <property type="entry name" value="GIY-YIG endonuclease"/>
    <property type="match status" value="1"/>
</dbReference>
<reference evidence="3" key="1">
    <citation type="submission" date="2022-11" db="EMBL/GenBank/DDBJ databases">
        <authorList>
            <person name="Scott C."/>
            <person name="Bruce N."/>
        </authorList>
    </citation>
    <scope>NUCLEOTIDE SEQUENCE</scope>
</reference>
<dbReference type="PANTHER" id="PTHR20208:SF10">
    <property type="entry name" value="STRUCTURE-SPECIFIC ENDONUCLEASE SUBUNIT SLX1"/>
    <property type="match status" value="1"/>
</dbReference>
<dbReference type="PANTHER" id="PTHR20208">
    <property type="entry name" value="STRUCTURE-SPECIFIC ENDONUCLEASE SUBUNIT SLX1"/>
    <property type="match status" value="1"/>
</dbReference>
<protein>
    <recommendedName>
        <fullName evidence="2">GIY-YIG domain-containing protein</fullName>
    </recommendedName>
</protein>
<dbReference type="InterPro" id="IPR050381">
    <property type="entry name" value="SLX1_endonuclease"/>
</dbReference>
<feature type="domain" description="GIY-YIG" evidence="2">
    <location>
        <begin position="10"/>
        <end position="92"/>
    </location>
</feature>
<dbReference type="AlphaFoldDB" id="A0A9P1H2J5"/>
<dbReference type="EMBL" id="CALLCH030000012">
    <property type="protein sequence ID" value="CAI4214757.1"/>
    <property type="molecule type" value="Genomic_DNA"/>
</dbReference>
<evidence type="ECO:0000259" key="2">
    <source>
        <dbReference type="PROSITE" id="PS50164"/>
    </source>
</evidence>
<dbReference type="GO" id="GO:0000724">
    <property type="term" value="P:double-strand break repair via homologous recombination"/>
    <property type="evidence" value="ECO:0007669"/>
    <property type="project" value="TreeGrafter"/>
</dbReference>
<feature type="region of interest" description="Disordered" evidence="1">
    <location>
        <begin position="32"/>
        <end position="52"/>
    </location>
</feature>
<dbReference type="InterPro" id="IPR035901">
    <property type="entry name" value="GIY-YIG_endonuc_sf"/>
</dbReference>
<dbReference type="PROSITE" id="PS50164">
    <property type="entry name" value="GIY_YIG"/>
    <property type="match status" value="1"/>
</dbReference>
<keyword evidence="4" id="KW-1185">Reference proteome</keyword>
<accession>A0A9P1H2J5</accession>
<evidence type="ECO:0000313" key="4">
    <source>
        <dbReference type="Proteomes" id="UP000838763"/>
    </source>
</evidence>
<dbReference type="Proteomes" id="UP000838763">
    <property type="component" value="Unassembled WGS sequence"/>
</dbReference>
<dbReference type="GO" id="GO:0008821">
    <property type="term" value="F:crossover junction DNA endonuclease activity"/>
    <property type="evidence" value="ECO:0007669"/>
    <property type="project" value="TreeGrafter"/>
</dbReference>
<comment type="caution">
    <text evidence="3">The sequence shown here is derived from an EMBL/GenBank/DDBJ whole genome shotgun (WGS) entry which is preliminary data.</text>
</comment>
<evidence type="ECO:0000313" key="3">
    <source>
        <dbReference type="EMBL" id="CAI4214757.1"/>
    </source>
</evidence>
<dbReference type="Pfam" id="PF01541">
    <property type="entry name" value="GIY-YIG"/>
    <property type="match status" value="1"/>
</dbReference>
<evidence type="ECO:0000256" key="1">
    <source>
        <dbReference type="SAM" id="MobiDB-lite"/>
    </source>
</evidence>